<evidence type="ECO:0000313" key="3">
    <source>
        <dbReference type="Proteomes" id="UP001138793"/>
    </source>
</evidence>
<dbReference type="PANTHER" id="PTHR46112:SF2">
    <property type="entry name" value="XAA-PRO AMINOPEPTIDASE P-RELATED"/>
    <property type="match status" value="1"/>
</dbReference>
<dbReference type="Gene3D" id="3.90.230.10">
    <property type="entry name" value="Creatinase/methionine aminopeptidase superfamily"/>
    <property type="match status" value="1"/>
</dbReference>
<reference evidence="2" key="1">
    <citation type="submission" date="2021-03" db="EMBL/GenBank/DDBJ databases">
        <title>Genomic Encyclopedia of Type Strains, Phase IV (KMG-IV): sequencing the most valuable type-strain genomes for metagenomic binning, comparative biology and taxonomic classification.</title>
        <authorList>
            <person name="Goeker M."/>
        </authorList>
    </citation>
    <scope>NUCLEOTIDE SEQUENCE</scope>
    <source>
        <strain evidence="2">DSM 107338</strain>
    </source>
</reference>
<dbReference type="Pfam" id="PF00557">
    <property type="entry name" value="Peptidase_M24"/>
    <property type="match status" value="1"/>
</dbReference>
<protein>
    <submittedName>
        <fullName evidence="2">Xaa-Pro aminopeptidase</fullName>
    </submittedName>
</protein>
<comment type="caution">
    <text evidence="2">The sequence shown here is derived from an EMBL/GenBank/DDBJ whole genome shotgun (WGS) entry which is preliminary data.</text>
</comment>
<keyword evidence="3" id="KW-1185">Reference proteome</keyword>
<dbReference type="InterPro" id="IPR000994">
    <property type="entry name" value="Pept_M24"/>
</dbReference>
<dbReference type="RefSeq" id="WP_149474100.1">
    <property type="nucleotide sequence ID" value="NZ_JAGGMB010000001.1"/>
</dbReference>
<dbReference type="InterPro" id="IPR029149">
    <property type="entry name" value="Creatin/AminoP/Spt16_N"/>
</dbReference>
<dbReference type="Proteomes" id="UP001138793">
    <property type="component" value="Unassembled WGS sequence"/>
</dbReference>
<dbReference type="SUPFAM" id="SSF55920">
    <property type="entry name" value="Creatinase/aminopeptidase"/>
    <property type="match status" value="1"/>
</dbReference>
<proteinExistence type="predicted"/>
<dbReference type="InterPro" id="IPR036005">
    <property type="entry name" value="Creatinase/aminopeptidase-like"/>
</dbReference>
<keyword evidence="2" id="KW-0031">Aminopeptidase</keyword>
<dbReference type="GO" id="GO:0004177">
    <property type="term" value="F:aminopeptidase activity"/>
    <property type="evidence" value="ECO:0007669"/>
    <property type="project" value="UniProtKB-KW"/>
</dbReference>
<dbReference type="OrthoDB" id="9806388at2"/>
<dbReference type="SUPFAM" id="SSF53092">
    <property type="entry name" value="Creatinase/prolidase N-terminal domain"/>
    <property type="match status" value="1"/>
</dbReference>
<evidence type="ECO:0000313" key="2">
    <source>
        <dbReference type="EMBL" id="MBP2075876.1"/>
    </source>
</evidence>
<dbReference type="PANTHER" id="PTHR46112">
    <property type="entry name" value="AMINOPEPTIDASE"/>
    <property type="match status" value="1"/>
</dbReference>
<dbReference type="Gene3D" id="3.40.350.10">
    <property type="entry name" value="Creatinase/prolidase N-terminal domain"/>
    <property type="match status" value="1"/>
</dbReference>
<dbReference type="AlphaFoldDB" id="A0A9X0YPV1"/>
<keyword evidence="2" id="KW-0645">Protease</keyword>
<organism evidence="2 3">
    <name type="scientific">Oceanobacillus polygoni</name>
    <dbReference type="NCBI Taxonomy" id="1235259"/>
    <lineage>
        <taxon>Bacteria</taxon>
        <taxon>Bacillati</taxon>
        <taxon>Bacillota</taxon>
        <taxon>Bacilli</taxon>
        <taxon>Bacillales</taxon>
        <taxon>Bacillaceae</taxon>
        <taxon>Oceanobacillus</taxon>
    </lineage>
</organism>
<feature type="domain" description="Peptidase M24" evidence="1">
    <location>
        <begin position="196"/>
        <end position="445"/>
    </location>
</feature>
<dbReference type="EMBL" id="JAGGMB010000001">
    <property type="protein sequence ID" value="MBP2075876.1"/>
    <property type="molecule type" value="Genomic_DNA"/>
</dbReference>
<keyword evidence="2" id="KW-0378">Hydrolase</keyword>
<sequence>MSSVNYEKLLKDFEPGFEFVAPKAIPHEEFHDRIERLRQSAAERGHDVLLIHADGVKTFKTTNMFLRYACDWAREGVLIIPTDSSKEIHLVSFFTQSVIIPPPGEPIGVEKLWQVGALGEEYSGRSGTSEAQLIEAVAKILTDLGYSSTSIGLIGDNSSTKYWEGLRAKLPKLKTINETQIIIDMQTIRSKNEQAQIRASAQLMDIGFQAACHVTKPMVTDFEIYAAFTFAQMARGGESGDGYQIGINRFGTHCGKPYGHKVDSGDLINLYMSALPYNGYTAQAARMIAVGDITTKQEETLEVCTEAVRRAEAKMRPGARFCDLHEAAFSVYVEHGYLKDDLTATMPYNWAPNDDLSAREIPIEYVREVDYEIKGRKLNHVYPAVAGPHNPNLGHSVGMSGNPKFNITSHNTDIMDPGMVFVLHAQWLDPLNSGANIGNCYLITEDGFENLNCHTALETVRIKD</sequence>
<name>A0A9X0YPV1_9BACI</name>
<dbReference type="InterPro" id="IPR050659">
    <property type="entry name" value="Peptidase_M24B"/>
</dbReference>
<gene>
    <name evidence="2" type="ORF">J2Z64_000087</name>
</gene>
<evidence type="ECO:0000259" key="1">
    <source>
        <dbReference type="Pfam" id="PF00557"/>
    </source>
</evidence>
<accession>A0A9X0YPV1</accession>
<dbReference type="CDD" id="cd01066">
    <property type="entry name" value="APP_MetAP"/>
    <property type="match status" value="1"/>
</dbReference>